<evidence type="ECO:0000313" key="3">
    <source>
        <dbReference type="EMBL" id="PHT74151.1"/>
    </source>
</evidence>
<dbReference type="EMBL" id="AYRZ02000008">
    <property type="protein sequence ID" value="PHT74151.1"/>
    <property type="molecule type" value="Genomic_DNA"/>
</dbReference>
<dbReference type="GO" id="GO:0005739">
    <property type="term" value="C:mitochondrion"/>
    <property type="evidence" value="ECO:0007669"/>
    <property type="project" value="UniProtKB-SubCell"/>
</dbReference>
<dbReference type="InterPro" id="IPR036549">
    <property type="entry name" value="CX6/COA6-like_sf"/>
</dbReference>
<dbReference type="SUPFAM" id="SSF47694">
    <property type="entry name" value="Cytochrome c oxidase subunit h"/>
    <property type="match status" value="1"/>
</dbReference>
<name>A0A2G2YWZ9_CAPAN</name>
<dbReference type="Gramene" id="PHT74151">
    <property type="protein sequence ID" value="PHT74151"/>
    <property type="gene ID" value="T459_21428"/>
</dbReference>
<comment type="subcellular location">
    <subcellularLocation>
        <location evidence="1">Mitochondrion</location>
    </subcellularLocation>
</comment>
<keyword evidence="4" id="KW-1185">Reference proteome</keyword>
<accession>A0A2G2YWZ9</accession>
<protein>
    <submittedName>
        <fullName evidence="3">Cytochrome c oxidase subunit 6b-2</fullName>
    </submittedName>
</protein>
<proteinExistence type="predicted"/>
<reference evidence="3 4" key="2">
    <citation type="journal article" date="2017" name="Genome Biol.">
        <title>New reference genome sequences of hot pepper reveal the massive evolution of plant disease-resistance genes by retroduplication.</title>
        <authorList>
            <person name="Kim S."/>
            <person name="Park J."/>
            <person name="Yeom S.I."/>
            <person name="Kim Y.M."/>
            <person name="Seo E."/>
            <person name="Kim K.T."/>
            <person name="Kim M.S."/>
            <person name="Lee J.M."/>
            <person name="Cheong K."/>
            <person name="Shin H.S."/>
            <person name="Kim S.B."/>
            <person name="Han K."/>
            <person name="Lee J."/>
            <person name="Park M."/>
            <person name="Lee H.A."/>
            <person name="Lee H.Y."/>
            <person name="Lee Y."/>
            <person name="Oh S."/>
            <person name="Lee J.H."/>
            <person name="Choi E."/>
            <person name="Choi E."/>
            <person name="Lee S.E."/>
            <person name="Jeon J."/>
            <person name="Kim H."/>
            <person name="Choi G."/>
            <person name="Song H."/>
            <person name="Lee J."/>
            <person name="Lee S.C."/>
            <person name="Kwon J.K."/>
            <person name="Lee H.Y."/>
            <person name="Koo N."/>
            <person name="Hong Y."/>
            <person name="Kim R.W."/>
            <person name="Kang W.H."/>
            <person name="Huh J.H."/>
            <person name="Kang B.C."/>
            <person name="Yang T.J."/>
            <person name="Lee Y.H."/>
            <person name="Bennetzen J.L."/>
            <person name="Choi D."/>
        </authorList>
    </citation>
    <scope>NUCLEOTIDE SEQUENCE [LARGE SCALE GENOMIC DNA]</scope>
    <source>
        <strain evidence="4">cv. CM334</strain>
    </source>
</reference>
<comment type="caution">
    <text evidence="3">The sequence shown here is derived from an EMBL/GenBank/DDBJ whole genome shotgun (WGS) entry which is preliminary data.</text>
</comment>
<evidence type="ECO:0000313" key="4">
    <source>
        <dbReference type="Proteomes" id="UP000222542"/>
    </source>
</evidence>
<dbReference type="AlphaFoldDB" id="A0A2G2YWZ9"/>
<organism evidence="3 4">
    <name type="scientific">Capsicum annuum</name>
    <name type="common">Capsicum pepper</name>
    <dbReference type="NCBI Taxonomy" id="4072"/>
    <lineage>
        <taxon>Eukaryota</taxon>
        <taxon>Viridiplantae</taxon>
        <taxon>Streptophyta</taxon>
        <taxon>Embryophyta</taxon>
        <taxon>Tracheophyta</taxon>
        <taxon>Spermatophyta</taxon>
        <taxon>Magnoliopsida</taxon>
        <taxon>eudicotyledons</taxon>
        <taxon>Gunneridae</taxon>
        <taxon>Pentapetalae</taxon>
        <taxon>asterids</taxon>
        <taxon>lamiids</taxon>
        <taxon>Solanales</taxon>
        <taxon>Solanaceae</taxon>
        <taxon>Solanoideae</taxon>
        <taxon>Capsiceae</taxon>
        <taxon>Capsicum</taxon>
    </lineage>
</organism>
<reference evidence="3 4" key="1">
    <citation type="journal article" date="2014" name="Nat. Genet.">
        <title>Genome sequence of the hot pepper provides insights into the evolution of pungency in Capsicum species.</title>
        <authorList>
            <person name="Kim S."/>
            <person name="Park M."/>
            <person name="Yeom S.I."/>
            <person name="Kim Y.M."/>
            <person name="Lee J.M."/>
            <person name="Lee H.A."/>
            <person name="Seo E."/>
            <person name="Choi J."/>
            <person name="Cheong K."/>
            <person name="Kim K.T."/>
            <person name="Jung K."/>
            <person name="Lee G.W."/>
            <person name="Oh S.K."/>
            <person name="Bae C."/>
            <person name="Kim S.B."/>
            <person name="Lee H.Y."/>
            <person name="Kim S.Y."/>
            <person name="Kim M.S."/>
            <person name="Kang B.C."/>
            <person name="Jo Y.D."/>
            <person name="Yang H.B."/>
            <person name="Jeong H.J."/>
            <person name="Kang W.H."/>
            <person name="Kwon J.K."/>
            <person name="Shin C."/>
            <person name="Lim J.Y."/>
            <person name="Park J.H."/>
            <person name="Huh J.H."/>
            <person name="Kim J.S."/>
            <person name="Kim B.D."/>
            <person name="Cohen O."/>
            <person name="Paran I."/>
            <person name="Suh M.C."/>
            <person name="Lee S.B."/>
            <person name="Kim Y.K."/>
            <person name="Shin Y."/>
            <person name="Noh S.J."/>
            <person name="Park J."/>
            <person name="Seo Y.S."/>
            <person name="Kwon S.Y."/>
            <person name="Kim H.A."/>
            <person name="Park J.M."/>
            <person name="Kim H.J."/>
            <person name="Choi S.B."/>
            <person name="Bosland P.W."/>
            <person name="Reeves G."/>
            <person name="Jo S.H."/>
            <person name="Lee B.W."/>
            <person name="Cho H.T."/>
            <person name="Choi H.S."/>
            <person name="Lee M.S."/>
            <person name="Yu Y."/>
            <person name="Do Choi Y."/>
            <person name="Park B.S."/>
            <person name="van Deynze A."/>
            <person name="Ashrafi H."/>
            <person name="Hill T."/>
            <person name="Kim W.T."/>
            <person name="Pai H.S."/>
            <person name="Ahn H.K."/>
            <person name="Yeam I."/>
            <person name="Giovannoni J.J."/>
            <person name="Rose J.K."/>
            <person name="Sorensen I."/>
            <person name="Lee S.J."/>
            <person name="Kim R.W."/>
            <person name="Choi I.Y."/>
            <person name="Choi B.S."/>
            <person name="Lim J.S."/>
            <person name="Lee Y.H."/>
            <person name="Choi D."/>
        </authorList>
    </citation>
    <scope>NUCLEOTIDE SEQUENCE [LARGE SCALE GENOMIC DNA]</scope>
    <source>
        <strain evidence="4">cv. CM334</strain>
    </source>
</reference>
<evidence type="ECO:0000256" key="1">
    <source>
        <dbReference type="ARBA" id="ARBA00004173"/>
    </source>
</evidence>
<dbReference type="STRING" id="4072.A0A2G2YWZ9"/>
<keyword evidence="2" id="KW-0496">Mitochondrion</keyword>
<sequence>MIGNQLEASPFVFYFSTTNQMRHCFTRYVEYHRSVTQLYTSHSSFVFLSMCFVFLSNKVV</sequence>
<dbReference type="Gene3D" id="1.10.10.140">
    <property type="entry name" value="Cytochrome c oxidase, subunit VIb"/>
    <property type="match status" value="1"/>
</dbReference>
<dbReference type="Proteomes" id="UP000222542">
    <property type="component" value="Unassembled WGS sequence"/>
</dbReference>
<evidence type="ECO:0000256" key="2">
    <source>
        <dbReference type="ARBA" id="ARBA00023128"/>
    </source>
</evidence>
<gene>
    <name evidence="3" type="ORF">T459_21428</name>
</gene>